<dbReference type="PANTHER" id="PTHR22192:SF17">
    <property type="entry name" value="SPERIOLIN-LIKE PROTEIN"/>
    <property type="match status" value="1"/>
</dbReference>
<reference evidence="4" key="2">
    <citation type="submission" date="2025-08" db="UniProtKB">
        <authorList>
            <consortium name="Ensembl"/>
        </authorList>
    </citation>
    <scope>IDENTIFICATION</scope>
    <source>
        <strain evidence="4">Hd-rR</strain>
    </source>
</reference>
<dbReference type="Pfam" id="PF15059">
    <property type="entry name" value="Speriolin_C"/>
    <property type="match status" value="1"/>
</dbReference>
<proteinExistence type="predicted"/>
<protein>
    <recommendedName>
        <fullName evidence="3">Speriolin C-terminal domain-containing protein</fullName>
    </recommendedName>
</protein>
<keyword evidence="1" id="KW-0175">Coiled coil</keyword>
<keyword evidence="5" id="KW-1185">Reference proteome</keyword>
<accession>A0A3B3IB33</accession>
<evidence type="ECO:0000313" key="5">
    <source>
        <dbReference type="Proteomes" id="UP000001038"/>
    </source>
</evidence>
<dbReference type="Bgee" id="ENSORLG00000021836">
    <property type="expression patterns" value="Expressed in testis and 14 other cell types or tissues"/>
</dbReference>
<dbReference type="GeneTree" id="ENSGT00520000055666"/>
<evidence type="ECO:0000259" key="3">
    <source>
        <dbReference type="Pfam" id="PF15059"/>
    </source>
</evidence>
<gene>
    <name evidence="4" type="primary">LOC110016650</name>
</gene>
<dbReference type="InterPro" id="IPR026715">
    <property type="entry name" value="SPATC1"/>
</dbReference>
<dbReference type="Ensembl" id="ENSORLT00000040529.1">
    <property type="protein sequence ID" value="ENSORLP00000041033.1"/>
    <property type="gene ID" value="ENSORLG00000021836.1"/>
</dbReference>
<sequence length="298" mass="33868">MDQTVRDLQAKNERLTEEVDHLKSVFSLLKENTELGASRTQACNSGSVDQSTAQGAKPKCHLHSQLDEGQFRRDLGQSTSRQEQRTSSPTNFRSFLQTSAFRDTDGSEVVPDFLNTSLDPSGIAVRTSEEQQKHCICFCLVIHSGYWATGPSRLLGEIAFQLDKRILMHIFQAQKRLYGFTLLNIREKITEVSTHPVTGNVDKGYQLYLTQRYNTLMNRLNQLGYKSALHPLFSEFVVNTYGNLKERPNENSLHLISPYALKKVILTAAPKKLQKDLLLLLSCLCYMAEEDRKPLFFC</sequence>
<dbReference type="Proteomes" id="UP000001038">
    <property type="component" value="Chromosome 16"/>
</dbReference>
<reference evidence="4" key="3">
    <citation type="submission" date="2025-09" db="UniProtKB">
        <authorList>
            <consortium name="Ensembl"/>
        </authorList>
    </citation>
    <scope>IDENTIFICATION</scope>
    <source>
        <strain evidence="4">Hd-rR</strain>
    </source>
</reference>
<name>A0A3B3IB33_ORYLA</name>
<dbReference type="AlphaFoldDB" id="A0A3B3IB33"/>
<dbReference type="STRING" id="8090.ENSORLP00000041033"/>
<organism evidence="4 5">
    <name type="scientific">Oryzias latipes</name>
    <name type="common">Japanese rice fish</name>
    <name type="synonym">Japanese killifish</name>
    <dbReference type="NCBI Taxonomy" id="8090"/>
    <lineage>
        <taxon>Eukaryota</taxon>
        <taxon>Metazoa</taxon>
        <taxon>Chordata</taxon>
        <taxon>Craniata</taxon>
        <taxon>Vertebrata</taxon>
        <taxon>Euteleostomi</taxon>
        <taxon>Actinopterygii</taxon>
        <taxon>Neopterygii</taxon>
        <taxon>Teleostei</taxon>
        <taxon>Neoteleostei</taxon>
        <taxon>Acanthomorphata</taxon>
        <taxon>Ovalentaria</taxon>
        <taxon>Atherinomorphae</taxon>
        <taxon>Beloniformes</taxon>
        <taxon>Adrianichthyidae</taxon>
        <taxon>Oryziinae</taxon>
        <taxon>Oryzias</taxon>
    </lineage>
</organism>
<dbReference type="InterPro" id="IPR029384">
    <property type="entry name" value="Speriolin_C"/>
</dbReference>
<evidence type="ECO:0000256" key="2">
    <source>
        <dbReference type="SAM" id="MobiDB-lite"/>
    </source>
</evidence>
<dbReference type="InParanoid" id="A0A3B3IB33"/>
<dbReference type="PANTHER" id="PTHR22192">
    <property type="entry name" value="SPERIOLIN"/>
    <property type="match status" value="1"/>
</dbReference>
<reference evidence="4 5" key="1">
    <citation type="journal article" date="2007" name="Nature">
        <title>The medaka draft genome and insights into vertebrate genome evolution.</title>
        <authorList>
            <person name="Kasahara M."/>
            <person name="Naruse K."/>
            <person name="Sasaki S."/>
            <person name="Nakatani Y."/>
            <person name="Qu W."/>
            <person name="Ahsan B."/>
            <person name="Yamada T."/>
            <person name="Nagayasu Y."/>
            <person name="Doi K."/>
            <person name="Kasai Y."/>
            <person name="Jindo T."/>
            <person name="Kobayashi D."/>
            <person name="Shimada A."/>
            <person name="Toyoda A."/>
            <person name="Kuroki Y."/>
            <person name="Fujiyama A."/>
            <person name="Sasaki T."/>
            <person name="Shimizu A."/>
            <person name="Asakawa S."/>
            <person name="Shimizu N."/>
            <person name="Hashimoto S."/>
            <person name="Yang J."/>
            <person name="Lee Y."/>
            <person name="Matsushima K."/>
            <person name="Sugano S."/>
            <person name="Sakaizumi M."/>
            <person name="Narita T."/>
            <person name="Ohishi K."/>
            <person name="Haga S."/>
            <person name="Ohta F."/>
            <person name="Nomoto H."/>
            <person name="Nogata K."/>
            <person name="Morishita T."/>
            <person name="Endo T."/>
            <person name="Shin-I T."/>
            <person name="Takeda H."/>
            <person name="Morishita S."/>
            <person name="Kohara Y."/>
        </authorList>
    </citation>
    <scope>NUCLEOTIDE SEQUENCE [LARGE SCALE GENOMIC DNA]</scope>
    <source>
        <strain evidence="4 5">Hd-rR</strain>
    </source>
</reference>
<feature type="compositionally biased region" description="Polar residues" evidence="2">
    <location>
        <begin position="41"/>
        <end position="54"/>
    </location>
</feature>
<dbReference type="GO" id="GO:0005813">
    <property type="term" value="C:centrosome"/>
    <property type="evidence" value="ECO:0000318"/>
    <property type="project" value="GO_Central"/>
</dbReference>
<evidence type="ECO:0000313" key="4">
    <source>
        <dbReference type="Ensembl" id="ENSORLP00000041033.1"/>
    </source>
</evidence>
<feature type="coiled-coil region" evidence="1">
    <location>
        <begin position="5"/>
        <end position="32"/>
    </location>
</feature>
<feature type="region of interest" description="Disordered" evidence="2">
    <location>
        <begin position="41"/>
        <end position="60"/>
    </location>
</feature>
<evidence type="ECO:0000256" key="1">
    <source>
        <dbReference type="SAM" id="Coils"/>
    </source>
</evidence>
<feature type="domain" description="Speriolin C-terminal" evidence="3">
    <location>
        <begin position="154"/>
        <end position="297"/>
    </location>
</feature>